<keyword evidence="2" id="KW-0540">Nuclease</keyword>
<proteinExistence type="predicted"/>
<protein>
    <submittedName>
        <fullName evidence="2">Restriction endonuclease subunit S</fullName>
    </submittedName>
</protein>
<dbReference type="CDD" id="cd17283">
    <property type="entry name" value="RMtype1_S_Hpy180ORF7835P_TRD2-CR2_like"/>
    <property type="match status" value="1"/>
</dbReference>
<dbReference type="PANTHER" id="PTHR30408">
    <property type="entry name" value="TYPE-1 RESTRICTION ENZYME ECOKI SPECIFICITY PROTEIN"/>
    <property type="match status" value="1"/>
</dbReference>
<keyword evidence="2" id="KW-0378">Hydrolase</keyword>
<sequence>MTEWRKRCLGEITSFMSKGIPPKYVERENENTVRVLNQKCNRNFEINYEESRLHDCSKKKVPADKMLQPGDVLINSTGTGTAGRVAQLYDVPTPTTIDGHMILLRPTEEIDSIYYGYAVKAFQPKIETLAEGSTGQTEINRKRLQEEIVISFPEEKETQERIARFLLNIDEKIKVNGKINKNLEQQAEALFKAWFLDYIPWNGSVPDSWIDGKLGDFADIKRGGSPRPIQKYLSDSGLRWLKISDVTSLQTPFVIDIKDHIIEDGLKKTVFLKEGSLILSNSATPGIPKILDVDSCIHDGWLYFPKSKFSREYLYLYFKYIRQHLVNLSNGSVFNNLKTDILKNYPTILPDKETLHRFDAIVYPMFLEMQNRTRESHKLAAMRDALLPKLMSGELDVSDIDL</sequence>
<feature type="domain" description="Type I restriction modification DNA specificity" evidence="1">
    <location>
        <begin position="2"/>
        <end position="185"/>
    </location>
</feature>
<dbReference type="GO" id="GO:0004519">
    <property type="term" value="F:endonuclease activity"/>
    <property type="evidence" value="ECO:0007669"/>
    <property type="project" value="UniProtKB-KW"/>
</dbReference>
<name>A0ABS6EQ20_9FIRM</name>
<accession>A0ABS6EQ20</accession>
<reference evidence="2 3" key="1">
    <citation type="submission" date="2021-06" db="EMBL/GenBank/DDBJ databases">
        <authorList>
            <person name="Sun Q."/>
            <person name="Li D."/>
        </authorList>
    </citation>
    <scope>NUCLEOTIDE SEQUENCE [LARGE SCALE GENOMIC DNA]</scope>
    <source>
        <strain evidence="2 3">MSJd-7</strain>
    </source>
</reference>
<organism evidence="2 3">
    <name type="scientific">Butyricicoccus intestinisimiae</name>
    <dbReference type="NCBI Taxonomy" id="2841509"/>
    <lineage>
        <taxon>Bacteria</taxon>
        <taxon>Bacillati</taxon>
        <taxon>Bacillota</taxon>
        <taxon>Clostridia</taxon>
        <taxon>Eubacteriales</taxon>
        <taxon>Butyricicoccaceae</taxon>
        <taxon>Butyricicoccus</taxon>
    </lineage>
</organism>
<dbReference type="Proteomes" id="UP000783588">
    <property type="component" value="Unassembled WGS sequence"/>
</dbReference>
<evidence type="ECO:0000259" key="1">
    <source>
        <dbReference type="Pfam" id="PF01420"/>
    </source>
</evidence>
<keyword evidence="2" id="KW-0255">Endonuclease</keyword>
<dbReference type="PANTHER" id="PTHR30408:SF13">
    <property type="entry name" value="TYPE I RESTRICTION ENZYME HINDI SPECIFICITY SUBUNIT"/>
    <property type="match status" value="1"/>
</dbReference>
<evidence type="ECO:0000313" key="3">
    <source>
        <dbReference type="Proteomes" id="UP000783588"/>
    </source>
</evidence>
<gene>
    <name evidence="2" type="ORF">KQI75_03015</name>
</gene>
<dbReference type="InterPro" id="IPR052021">
    <property type="entry name" value="Type-I_RS_S_subunit"/>
</dbReference>
<keyword evidence="3" id="KW-1185">Reference proteome</keyword>
<comment type="caution">
    <text evidence="2">The sequence shown here is derived from an EMBL/GenBank/DDBJ whole genome shotgun (WGS) entry which is preliminary data.</text>
</comment>
<dbReference type="InterPro" id="IPR000055">
    <property type="entry name" value="Restrct_endonuc_typeI_TRD"/>
</dbReference>
<dbReference type="EMBL" id="JAHLQI010000001">
    <property type="protein sequence ID" value="MBU5489605.1"/>
    <property type="molecule type" value="Genomic_DNA"/>
</dbReference>
<dbReference type="Pfam" id="PF01420">
    <property type="entry name" value="Methylase_S"/>
    <property type="match status" value="2"/>
</dbReference>
<feature type="domain" description="Type I restriction modification DNA specificity" evidence="1">
    <location>
        <begin position="206"/>
        <end position="354"/>
    </location>
</feature>
<dbReference type="RefSeq" id="WP_216469196.1">
    <property type="nucleotide sequence ID" value="NZ_JAHLQI010000001.1"/>
</dbReference>
<evidence type="ECO:0000313" key="2">
    <source>
        <dbReference type="EMBL" id="MBU5489605.1"/>
    </source>
</evidence>